<accession>A0ABX7F1Q1</accession>
<dbReference type="Proteomes" id="UP000596351">
    <property type="component" value="Plasmid p1"/>
</dbReference>
<keyword evidence="1" id="KW-0614">Plasmid</keyword>
<organism evidence="1 2">
    <name type="scientific">Rhizobium rosettiformans</name>
    <dbReference type="NCBI Taxonomy" id="1368430"/>
    <lineage>
        <taxon>Bacteria</taxon>
        <taxon>Pseudomonadati</taxon>
        <taxon>Pseudomonadota</taxon>
        <taxon>Alphaproteobacteria</taxon>
        <taxon>Hyphomicrobiales</taxon>
        <taxon>Rhizobiaceae</taxon>
        <taxon>Rhizobium/Agrobacterium group</taxon>
        <taxon>Rhizobium</taxon>
    </lineage>
</organism>
<proteinExistence type="predicted"/>
<sequence length="245" mass="27882">MLPEIRLDGNLDVAALSPVFRGMLLALSYAETHDGIGLTPAGAMNRKFVHWAAVSFQWPGFSEADLYSVNKVLDQSDMPPLWPVRDLLQRLKFLRLDKKCLVPSKRGLEFLANPRPQFNSIAAQYLYSHVGEGEEAREVRERMPFWKPLLERLEVEADHGCSPNGLLRALNPDLASLSDVEIFLKAWPLKMDLKYGYLRRLCWLGLLFEQREDRYSIQDGVYHKTPLWSACLTSQQGSDAGVVLH</sequence>
<reference evidence="1 2" key="1">
    <citation type="submission" date="2018-09" db="EMBL/GenBank/DDBJ databases">
        <title>Rhizobium sp. MAE2-X.</title>
        <authorList>
            <person name="Lee Y."/>
            <person name="Jeon C.O."/>
        </authorList>
    </citation>
    <scope>NUCLEOTIDE SEQUENCE [LARGE SCALE GENOMIC DNA]</scope>
    <source>
        <strain evidence="1 2">MAE2-X</strain>
        <plasmid evidence="1 2">p1</plasmid>
    </source>
</reference>
<evidence type="ECO:0000313" key="2">
    <source>
        <dbReference type="Proteomes" id="UP000596351"/>
    </source>
</evidence>
<name>A0ABX7F1Q1_9HYPH</name>
<evidence type="ECO:0000313" key="1">
    <source>
        <dbReference type="EMBL" id="QRF54369.1"/>
    </source>
</evidence>
<gene>
    <name evidence="1" type="ORF">D4A92_22910</name>
</gene>
<dbReference type="EMBL" id="CP032406">
    <property type="protein sequence ID" value="QRF54369.1"/>
    <property type="molecule type" value="Genomic_DNA"/>
</dbReference>
<evidence type="ECO:0008006" key="3">
    <source>
        <dbReference type="Google" id="ProtNLM"/>
    </source>
</evidence>
<protein>
    <recommendedName>
        <fullName evidence="3">DUF2087 domain-containing protein</fullName>
    </recommendedName>
</protein>
<geneLocation type="plasmid" evidence="1 2">
    <name>p1</name>
</geneLocation>
<keyword evidence="2" id="KW-1185">Reference proteome</keyword>
<dbReference type="RefSeq" id="WP_203020146.1">
    <property type="nucleotide sequence ID" value="NZ_CP032406.1"/>
</dbReference>